<protein>
    <submittedName>
        <fullName evidence="6">RNA polymerase ECF-subfamily sigma-70 factor</fullName>
    </submittedName>
</protein>
<keyword evidence="4" id="KW-0804">Transcription</keyword>
<organism evidence="6 7">
    <name type="scientific">Achromobacter spanius</name>
    <dbReference type="NCBI Taxonomy" id="217203"/>
    <lineage>
        <taxon>Bacteria</taxon>
        <taxon>Pseudomonadati</taxon>
        <taxon>Pseudomonadota</taxon>
        <taxon>Betaproteobacteria</taxon>
        <taxon>Burkholderiales</taxon>
        <taxon>Alcaligenaceae</taxon>
        <taxon>Achromobacter</taxon>
    </lineage>
</organism>
<evidence type="ECO:0000256" key="4">
    <source>
        <dbReference type="ARBA" id="ARBA00023163"/>
    </source>
</evidence>
<evidence type="ECO:0000256" key="2">
    <source>
        <dbReference type="ARBA" id="ARBA00023015"/>
    </source>
</evidence>
<keyword evidence="2" id="KW-0805">Transcription regulation</keyword>
<accession>A0A2S0IE63</accession>
<reference evidence="6 7" key="1">
    <citation type="submission" date="2017-09" db="EMBL/GenBank/DDBJ databases">
        <title>Genomic, metabolic, and phenotypic characteristics of bacterial isolates from the natural microbiome of the model nematode Caenorhabditis elegans.</title>
        <authorList>
            <person name="Zimmermann J."/>
            <person name="Obeng N."/>
            <person name="Yang W."/>
            <person name="Obeng O."/>
            <person name="Kissoyan K."/>
            <person name="Pees B."/>
            <person name="Dirksen P."/>
            <person name="Hoppner M."/>
            <person name="Franke A."/>
            <person name="Rosenstiel P."/>
            <person name="Leippe M."/>
            <person name="Dierking K."/>
            <person name="Kaleta C."/>
            <person name="Schulenburg H."/>
        </authorList>
    </citation>
    <scope>NUCLEOTIDE SEQUENCE [LARGE SCALE GENOMIC DNA]</scope>
    <source>
        <strain evidence="6 7">MYb73</strain>
    </source>
</reference>
<dbReference type="Pfam" id="PF08281">
    <property type="entry name" value="Sigma70_r4_2"/>
    <property type="match status" value="1"/>
</dbReference>
<name>A0A2S0IE63_9BURK</name>
<dbReference type="GO" id="GO:0003677">
    <property type="term" value="F:DNA binding"/>
    <property type="evidence" value="ECO:0007669"/>
    <property type="project" value="InterPro"/>
</dbReference>
<dbReference type="SUPFAM" id="SSF88946">
    <property type="entry name" value="Sigma2 domain of RNA polymerase sigma factors"/>
    <property type="match status" value="1"/>
</dbReference>
<dbReference type="InterPro" id="IPR013249">
    <property type="entry name" value="RNA_pol_sigma70_r4_t2"/>
</dbReference>
<dbReference type="RefSeq" id="WP_105240939.1">
    <property type="nucleotide sequence ID" value="NZ_CP023270.1"/>
</dbReference>
<dbReference type="PANTHER" id="PTHR43133">
    <property type="entry name" value="RNA POLYMERASE ECF-TYPE SIGMA FACTO"/>
    <property type="match status" value="1"/>
</dbReference>
<dbReference type="OrthoDB" id="192021at2"/>
<dbReference type="SUPFAM" id="SSF88659">
    <property type="entry name" value="Sigma3 and sigma4 domains of RNA polymerase sigma factors"/>
    <property type="match status" value="1"/>
</dbReference>
<gene>
    <name evidence="6" type="ORF">CLM73_26245</name>
</gene>
<evidence type="ECO:0000313" key="6">
    <source>
        <dbReference type="EMBL" id="AVJ30321.1"/>
    </source>
</evidence>
<comment type="similarity">
    <text evidence="1">Belongs to the sigma-70 factor family. ECF subfamily.</text>
</comment>
<dbReference type="GO" id="GO:0006352">
    <property type="term" value="P:DNA-templated transcription initiation"/>
    <property type="evidence" value="ECO:0007669"/>
    <property type="project" value="InterPro"/>
</dbReference>
<dbReference type="InterPro" id="IPR013325">
    <property type="entry name" value="RNA_pol_sigma_r2"/>
</dbReference>
<dbReference type="PANTHER" id="PTHR43133:SF63">
    <property type="entry name" value="RNA POLYMERASE SIGMA FACTOR FECI-RELATED"/>
    <property type="match status" value="1"/>
</dbReference>
<sequence length="167" mass="18773">MSASLKRKQGWLAHYRELLGAWRNKNSPDGEDAVQDVAVKLLERGIVDIEEPRAYLARGVSNGVIDQHRRRAILPVRAIDELAEREHPTVADGQSAYYAGELLTALMAALQELPPACQRVYLQHRLEGWTHAEIAADMGISRSMVEKHMIRALQHIGERLKQHAPSD</sequence>
<dbReference type="InterPro" id="IPR014284">
    <property type="entry name" value="RNA_pol_sigma-70_dom"/>
</dbReference>
<evidence type="ECO:0000256" key="1">
    <source>
        <dbReference type="ARBA" id="ARBA00010641"/>
    </source>
</evidence>
<dbReference type="Gene3D" id="1.10.10.10">
    <property type="entry name" value="Winged helix-like DNA-binding domain superfamily/Winged helix DNA-binding domain"/>
    <property type="match status" value="1"/>
</dbReference>
<proteinExistence type="inferred from homology"/>
<dbReference type="EMBL" id="CP023270">
    <property type="protein sequence ID" value="AVJ30321.1"/>
    <property type="molecule type" value="Genomic_DNA"/>
</dbReference>
<evidence type="ECO:0000313" key="7">
    <source>
        <dbReference type="Proteomes" id="UP000239477"/>
    </source>
</evidence>
<evidence type="ECO:0000259" key="5">
    <source>
        <dbReference type="Pfam" id="PF08281"/>
    </source>
</evidence>
<dbReference type="InterPro" id="IPR039425">
    <property type="entry name" value="RNA_pol_sigma-70-like"/>
</dbReference>
<dbReference type="Proteomes" id="UP000239477">
    <property type="component" value="Chromosome"/>
</dbReference>
<dbReference type="InterPro" id="IPR036388">
    <property type="entry name" value="WH-like_DNA-bd_sf"/>
</dbReference>
<dbReference type="AlphaFoldDB" id="A0A2S0IE63"/>
<keyword evidence="7" id="KW-1185">Reference proteome</keyword>
<evidence type="ECO:0000256" key="3">
    <source>
        <dbReference type="ARBA" id="ARBA00023082"/>
    </source>
</evidence>
<dbReference type="NCBIfam" id="TIGR02937">
    <property type="entry name" value="sigma70-ECF"/>
    <property type="match status" value="1"/>
</dbReference>
<dbReference type="InterPro" id="IPR013324">
    <property type="entry name" value="RNA_pol_sigma_r3/r4-like"/>
</dbReference>
<keyword evidence="3" id="KW-0731">Sigma factor</keyword>
<dbReference type="GO" id="GO:0016987">
    <property type="term" value="F:sigma factor activity"/>
    <property type="evidence" value="ECO:0007669"/>
    <property type="project" value="UniProtKB-KW"/>
</dbReference>
<feature type="domain" description="RNA polymerase sigma factor 70 region 4 type 2" evidence="5">
    <location>
        <begin position="105"/>
        <end position="156"/>
    </location>
</feature>